<dbReference type="EMBL" id="BLLF01006802">
    <property type="protein sequence ID" value="GFH32560.1"/>
    <property type="molecule type" value="Genomic_DNA"/>
</dbReference>
<dbReference type="Proteomes" id="UP000485058">
    <property type="component" value="Unassembled WGS sequence"/>
</dbReference>
<accession>A0A6A0AHZ2</accession>
<proteinExistence type="predicted"/>
<dbReference type="AlphaFoldDB" id="A0A6A0AHZ2"/>
<evidence type="ECO:0000313" key="3">
    <source>
        <dbReference type="Proteomes" id="UP000485058"/>
    </source>
</evidence>
<name>A0A6A0AHZ2_HAELA</name>
<feature type="non-terminal residue" evidence="2">
    <location>
        <position position="110"/>
    </location>
</feature>
<feature type="non-terminal residue" evidence="2">
    <location>
        <position position="1"/>
    </location>
</feature>
<keyword evidence="3" id="KW-1185">Reference proteome</keyword>
<organism evidence="2 3">
    <name type="scientific">Haematococcus lacustris</name>
    <name type="common">Green alga</name>
    <name type="synonym">Haematococcus pluvialis</name>
    <dbReference type="NCBI Taxonomy" id="44745"/>
    <lineage>
        <taxon>Eukaryota</taxon>
        <taxon>Viridiplantae</taxon>
        <taxon>Chlorophyta</taxon>
        <taxon>core chlorophytes</taxon>
        <taxon>Chlorophyceae</taxon>
        <taxon>CS clade</taxon>
        <taxon>Chlamydomonadales</taxon>
        <taxon>Haematococcaceae</taxon>
        <taxon>Haematococcus</taxon>
    </lineage>
</organism>
<gene>
    <name evidence="2" type="ORF">HaLaN_31800</name>
</gene>
<evidence type="ECO:0000256" key="1">
    <source>
        <dbReference type="SAM" id="MobiDB-lite"/>
    </source>
</evidence>
<reference evidence="2 3" key="1">
    <citation type="submission" date="2020-02" db="EMBL/GenBank/DDBJ databases">
        <title>Draft genome sequence of Haematococcus lacustris strain NIES-144.</title>
        <authorList>
            <person name="Morimoto D."/>
            <person name="Nakagawa S."/>
            <person name="Yoshida T."/>
            <person name="Sawayama S."/>
        </authorList>
    </citation>
    <scope>NUCLEOTIDE SEQUENCE [LARGE SCALE GENOMIC DNA]</scope>
    <source>
        <strain evidence="2 3">NIES-144</strain>
    </source>
</reference>
<feature type="region of interest" description="Disordered" evidence="1">
    <location>
        <begin position="1"/>
        <end position="42"/>
    </location>
</feature>
<sequence>HPVRPGIAPPVIPGAPGAVPVAEDQSHEASNKGEGCSSSCCPKERAGEVCQVGKAEGGWGEWGSVRFPVGQPAVMRMAGGLAAYRGPMAQCTSTGRQHPATTPGCSAPCL</sequence>
<comment type="caution">
    <text evidence="2">The sequence shown here is derived from an EMBL/GenBank/DDBJ whole genome shotgun (WGS) entry which is preliminary data.</text>
</comment>
<protein>
    <submittedName>
        <fullName evidence="2">Uncharacterized protein</fullName>
    </submittedName>
</protein>
<evidence type="ECO:0000313" key="2">
    <source>
        <dbReference type="EMBL" id="GFH32560.1"/>
    </source>
</evidence>